<name>A0AAD5WK26_PARTN</name>
<sequence>MAMSLGKRRTDGYFPSIRECPTHGNRTAVYRKRVSSHKGITVVMREIFDILMQKRNSTIETSSVSIVILKCIEFFQ</sequence>
<dbReference type="Proteomes" id="UP001196413">
    <property type="component" value="Unassembled WGS sequence"/>
</dbReference>
<gene>
    <name evidence="1" type="ORF">KIN20_034471</name>
</gene>
<evidence type="ECO:0000313" key="1">
    <source>
        <dbReference type="EMBL" id="KAJ1372338.1"/>
    </source>
</evidence>
<accession>A0AAD5WK26</accession>
<comment type="caution">
    <text evidence="1">The sequence shown here is derived from an EMBL/GenBank/DDBJ whole genome shotgun (WGS) entry which is preliminary data.</text>
</comment>
<protein>
    <submittedName>
        <fullName evidence="1">Uncharacterized protein</fullName>
    </submittedName>
</protein>
<proteinExistence type="predicted"/>
<organism evidence="1 2">
    <name type="scientific">Parelaphostrongylus tenuis</name>
    <name type="common">Meningeal worm</name>
    <dbReference type="NCBI Taxonomy" id="148309"/>
    <lineage>
        <taxon>Eukaryota</taxon>
        <taxon>Metazoa</taxon>
        <taxon>Ecdysozoa</taxon>
        <taxon>Nematoda</taxon>
        <taxon>Chromadorea</taxon>
        <taxon>Rhabditida</taxon>
        <taxon>Rhabditina</taxon>
        <taxon>Rhabditomorpha</taxon>
        <taxon>Strongyloidea</taxon>
        <taxon>Metastrongylidae</taxon>
        <taxon>Parelaphostrongylus</taxon>
    </lineage>
</organism>
<evidence type="ECO:0000313" key="2">
    <source>
        <dbReference type="Proteomes" id="UP001196413"/>
    </source>
</evidence>
<reference evidence="1" key="1">
    <citation type="submission" date="2021-06" db="EMBL/GenBank/DDBJ databases">
        <title>Parelaphostrongylus tenuis whole genome reference sequence.</title>
        <authorList>
            <person name="Garwood T.J."/>
            <person name="Larsen P.A."/>
            <person name="Fountain-Jones N.M."/>
            <person name="Garbe J.R."/>
            <person name="Macchietto M.G."/>
            <person name="Kania S.A."/>
            <person name="Gerhold R.W."/>
            <person name="Richards J.E."/>
            <person name="Wolf T.M."/>
        </authorList>
    </citation>
    <scope>NUCLEOTIDE SEQUENCE</scope>
    <source>
        <strain evidence="1">MNPRO001-30</strain>
        <tissue evidence="1">Meninges</tissue>
    </source>
</reference>
<dbReference type="EMBL" id="JAHQIW010007128">
    <property type="protein sequence ID" value="KAJ1372338.1"/>
    <property type="molecule type" value="Genomic_DNA"/>
</dbReference>
<dbReference type="AlphaFoldDB" id="A0AAD5WK26"/>
<keyword evidence="2" id="KW-1185">Reference proteome</keyword>